<name>A0ABD0LSA4_9CAEN</name>
<gene>
    <name evidence="2" type="ORF">BaRGS_00006314</name>
</gene>
<evidence type="ECO:0000313" key="3">
    <source>
        <dbReference type="Proteomes" id="UP001519460"/>
    </source>
</evidence>
<keyword evidence="1" id="KW-0472">Membrane</keyword>
<dbReference type="PANTHER" id="PTHR28474">
    <property type="entry name" value="TRANSMEMBRANE PROTEIN 72"/>
    <property type="match status" value="1"/>
</dbReference>
<proteinExistence type="predicted"/>
<evidence type="ECO:0000313" key="2">
    <source>
        <dbReference type="EMBL" id="KAK7502361.1"/>
    </source>
</evidence>
<sequence length="183" mass="20269">MNGPTCDCCGNVLVRFCQVFGLMTALGLWGVGVEAVFYHHDLGFYILPLAVIISFFELVFLINYCVEVCVGPNSVCVRVWDAVLWVDDWKKGLAYMVLAVPCFLSPKQVLLGVVSGVMLVVTGLLYCLKTCKTRRDAAVQQFIPKSTYDRFDDVQEDLEDSIVNPTASIPSMSVADQIEILDV</sequence>
<dbReference type="Pfam" id="PF16054">
    <property type="entry name" value="TMEM72"/>
    <property type="match status" value="1"/>
</dbReference>
<evidence type="ECO:0000256" key="1">
    <source>
        <dbReference type="SAM" id="Phobius"/>
    </source>
</evidence>
<protein>
    <submittedName>
        <fullName evidence="2">Uncharacterized protein</fullName>
    </submittedName>
</protein>
<dbReference type="EMBL" id="JACVVK020000026">
    <property type="protein sequence ID" value="KAK7502361.1"/>
    <property type="molecule type" value="Genomic_DNA"/>
</dbReference>
<dbReference type="InterPro" id="IPR032055">
    <property type="entry name" value="TMEM72"/>
</dbReference>
<feature type="transmembrane region" description="Helical" evidence="1">
    <location>
        <begin position="44"/>
        <end position="64"/>
    </location>
</feature>
<comment type="caution">
    <text evidence="2">The sequence shown here is derived from an EMBL/GenBank/DDBJ whole genome shotgun (WGS) entry which is preliminary data.</text>
</comment>
<dbReference type="AlphaFoldDB" id="A0ABD0LSA4"/>
<keyword evidence="1" id="KW-1133">Transmembrane helix</keyword>
<dbReference type="Proteomes" id="UP001519460">
    <property type="component" value="Unassembled WGS sequence"/>
</dbReference>
<keyword evidence="3" id="KW-1185">Reference proteome</keyword>
<accession>A0ABD0LSA4</accession>
<reference evidence="2 3" key="1">
    <citation type="journal article" date="2023" name="Sci. Data">
        <title>Genome assembly of the Korean intertidal mud-creeper Batillaria attramentaria.</title>
        <authorList>
            <person name="Patra A.K."/>
            <person name="Ho P.T."/>
            <person name="Jun S."/>
            <person name="Lee S.J."/>
            <person name="Kim Y."/>
            <person name="Won Y.J."/>
        </authorList>
    </citation>
    <scope>NUCLEOTIDE SEQUENCE [LARGE SCALE GENOMIC DNA]</scope>
    <source>
        <strain evidence="2">Wonlab-2016</strain>
    </source>
</reference>
<feature type="transmembrane region" description="Helical" evidence="1">
    <location>
        <begin position="12"/>
        <end position="32"/>
    </location>
</feature>
<dbReference type="PANTHER" id="PTHR28474:SF1">
    <property type="entry name" value="TRANSMEMBRANE PROTEIN 72"/>
    <property type="match status" value="1"/>
</dbReference>
<keyword evidence="1" id="KW-0812">Transmembrane</keyword>
<organism evidence="2 3">
    <name type="scientific">Batillaria attramentaria</name>
    <dbReference type="NCBI Taxonomy" id="370345"/>
    <lineage>
        <taxon>Eukaryota</taxon>
        <taxon>Metazoa</taxon>
        <taxon>Spiralia</taxon>
        <taxon>Lophotrochozoa</taxon>
        <taxon>Mollusca</taxon>
        <taxon>Gastropoda</taxon>
        <taxon>Caenogastropoda</taxon>
        <taxon>Sorbeoconcha</taxon>
        <taxon>Cerithioidea</taxon>
        <taxon>Batillariidae</taxon>
        <taxon>Batillaria</taxon>
    </lineage>
</organism>
<feature type="transmembrane region" description="Helical" evidence="1">
    <location>
        <begin position="109"/>
        <end position="128"/>
    </location>
</feature>